<dbReference type="EMBL" id="VUOC01000001">
    <property type="protein sequence ID" value="KAA2244673.1"/>
    <property type="molecule type" value="Genomic_DNA"/>
</dbReference>
<dbReference type="InterPro" id="IPR011990">
    <property type="entry name" value="TPR-like_helical_dom_sf"/>
</dbReference>
<keyword evidence="2" id="KW-1185">Reference proteome</keyword>
<accession>A0A5B2VXU2</accession>
<dbReference type="SUPFAM" id="SSF48452">
    <property type="entry name" value="TPR-like"/>
    <property type="match status" value="1"/>
</dbReference>
<reference evidence="1 2" key="1">
    <citation type="submission" date="2019-09" db="EMBL/GenBank/DDBJ databases">
        <title>Chitinophaga ginsengihumi sp. nov., isolated from soil of ginseng rhizosphere.</title>
        <authorList>
            <person name="Lee J."/>
        </authorList>
    </citation>
    <scope>NUCLEOTIDE SEQUENCE [LARGE SCALE GENOMIC DNA]</scope>
    <source>
        <strain evidence="1 2">BN140078</strain>
    </source>
</reference>
<reference evidence="1 2" key="2">
    <citation type="submission" date="2019-09" db="EMBL/GenBank/DDBJ databases">
        <authorList>
            <person name="Jin C."/>
        </authorList>
    </citation>
    <scope>NUCLEOTIDE SEQUENCE [LARGE SCALE GENOMIC DNA]</scope>
    <source>
        <strain evidence="1 2">BN140078</strain>
    </source>
</reference>
<evidence type="ECO:0000313" key="2">
    <source>
        <dbReference type="Proteomes" id="UP000324611"/>
    </source>
</evidence>
<name>A0A5B2VXU2_9BACT</name>
<protein>
    <submittedName>
        <fullName evidence="1">SusD/RagB family nutrient-binding outer membrane lipoprotein</fullName>
    </submittedName>
</protein>
<dbReference type="Pfam" id="PF12771">
    <property type="entry name" value="SusD-like_2"/>
    <property type="match status" value="1"/>
</dbReference>
<dbReference type="PROSITE" id="PS51257">
    <property type="entry name" value="PROKAR_LIPOPROTEIN"/>
    <property type="match status" value="1"/>
</dbReference>
<dbReference type="Gene3D" id="1.25.40.390">
    <property type="match status" value="1"/>
</dbReference>
<dbReference type="RefSeq" id="WP_149836070.1">
    <property type="nucleotide sequence ID" value="NZ_VUOC01000001.1"/>
</dbReference>
<proteinExistence type="predicted"/>
<dbReference type="InterPro" id="IPR041662">
    <property type="entry name" value="SusD-like_2"/>
</dbReference>
<dbReference type="AlphaFoldDB" id="A0A5B2VXU2"/>
<comment type="caution">
    <text evidence="1">The sequence shown here is derived from an EMBL/GenBank/DDBJ whole genome shotgun (WGS) entry which is preliminary data.</text>
</comment>
<sequence>MTTRLLKYIPIVLLAVATTSCKKYLDVNDTPNNPLEVQPAQLLASGLSGAAFAAAGDMNRFGQVIMDYHTGTAGSPSTWDIYNTNGADFGNQWRLDLYDGSLIAFKDMIRRGDELDSKAYSGVGKIMLGYTFAFTTDIWGDIPYSQALKGRDYPTEGNSVLQPRLDKQEDIYKGNAGLGIQSLFDLVREGIADLDATSALKPGTKDDLIYGGNLANWKKAGYTLLMKLALQISKREPALAATVINEALAADYIKSNTENMGVKFGNVVGSQSPLFYLINVSSFRDEMLVSTRYVTRLQALNDPRLDRWVTKPSGNFVTLDNGYRGTIPTNTTFSRLSTVITGLDGVGPVRLLTNAQRAFILAEAALTLDISIPDANADALYKEGIRASMQDAGVENTAIDAYFAANAAVVTLSGTVAQQVEQIITQKYIALTGNPLEAWNDYRRTGYPVMAEHQNAVGIDGKRPVRAQYIDQEVARNPNFSPAPLPNVKVWWDVD</sequence>
<keyword evidence="1" id="KW-0449">Lipoprotein</keyword>
<dbReference type="Proteomes" id="UP000324611">
    <property type="component" value="Unassembled WGS sequence"/>
</dbReference>
<gene>
    <name evidence="1" type="ORF">F0L74_01485</name>
</gene>
<organism evidence="1 2">
    <name type="scientific">Chitinophaga agrisoli</name>
    <dbReference type="NCBI Taxonomy" id="2607653"/>
    <lineage>
        <taxon>Bacteria</taxon>
        <taxon>Pseudomonadati</taxon>
        <taxon>Bacteroidota</taxon>
        <taxon>Chitinophagia</taxon>
        <taxon>Chitinophagales</taxon>
        <taxon>Chitinophagaceae</taxon>
        <taxon>Chitinophaga</taxon>
    </lineage>
</organism>
<evidence type="ECO:0000313" key="1">
    <source>
        <dbReference type="EMBL" id="KAA2244673.1"/>
    </source>
</evidence>